<dbReference type="InterPro" id="IPR000182">
    <property type="entry name" value="GNAT_dom"/>
</dbReference>
<feature type="domain" description="N-acetyltransferase" evidence="1">
    <location>
        <begin position="3"/>
        <end position="143"/>
    </location>
</feature>
<dbReference type="SUPFAM" id="SSF55729">
    <property type="entry name" value="Acyl-CoA N-acyltransferases (Nat)"/>
    <property type="match status" value="1"/>
</dbReference>
<gene>
    <name evidence="2" type="ORF">SAMN05661093_08030</name>
</gene>
<dbReference type="GO" id="GO:0016747">
    <property type="term" value="F:acyltransferase activity, transferring groups other than amino-acyl groups"/>
    <property type="evidence" value="ECO:0007669"/>
    <property type="project" value="InterPro"/>
</dbReference>
<proteinExistence type="predicted"/>
<organism evidence="2 3">
    <name type="scientific">Kibdelosporangium aridum</name>
    <dbReference type="NCBI Taxonomy" id="2030"/>
    <lineage>
        <taxon>Bacteria</taxon>
        <taxon>Bacillati</taxon>
        <taxon>Actinomycetota</taxon>
        <taxon>Actinomycetes</taxon>
        <taxon>Pseudonocardiales</taxon>
        <taxon>Pseudonocardiaceae</taxon>
        <taxon>Kibdelosporangium</taxon>
    </lineage>
</organism>
<dbReference type="PROSITE" id="PS51186">
    <property type="entry name" value="GNAT"/>
    <property type="match status" value="1"/>
</dbReference>
<evidence type="ECO:0000313" key="2">
    <source>
        <dbReference type="EMBL" id="SMD23502.1"/>
    </source>
</evidence>
<dbReference type="InterPro" id="IPR016181">
    <property type="entry name" value="Acyl_CoA_acyltransferase"/>
</dbReference>
<protein>
    <submittedName>
        <fullName evidence="2">Acetyltransferase (GNAT) family protein</fullName>
    </submittedName>
</protein>
<evidence type="ECO:0000259" key="1">
    <source>
        <dbReference type="PROSITE" id="PS51186"/>
    </source>
</evidence>
<name>A0A1W2FP63_KIBAR</name>
<reference evidence="2 3" key="1">
    <citation type="submission" date="2017-04" db="EMBL/GenBank/DDBJ databases">
        <authorList>
            <person name="Afonso C.L."/>
            <person name="Miller P.J."/>
            <person name="Scott M.A."/>
            <person name="Spackman E."/>
            <person name="Goraichik I."/>
            <person name="Dimitrov K.M."/>
            <person name="Suarez D.L."/>
            <person name="Swayne D.E."/>
        </authorList>
    </citation>
    <scope>NUCLEOTIDE SEQUENCE [LARGE SCALE GENOMIC DNA]</scope>
    <source>
        <strain evidence="2 3">DSM 43828</strain>
    </source>
</reference>
<dbReference type="Gene3D" id="3.40.630.30">
    <property type="match status" value="1"/>
</dbReference>
<dbReference type="OrthoDB" id="572496at2"/>
<sequence length="162" mass="16866">MVPAVRVASAAELPALGAIERAADGVFAAVGIVFPPGGTVIGTATDPADVLVVGDPPVAFAYVGQLDEHLHLHQIAVDPACARQGFGTALMEAVIARAGARGVTLTTFATVPWNGPWYSKLGFSVMPEPGPELAELVREERLGGLDGLGERWVMYRPSHIGT</sequence>
<dbReference type="AlphaFoldDB" id="A0A1W2FP63"/>
<accession>A0A1W2FP63</accession>
<dbReference type="Proteomes" id="UP000192674">
    <property type="component" value="Unassembled WGS sequence"/>
</dbReference>
<dbReference type="Pfam" id="PF13508">
    <property type="entry name" value="Acetyltransf_7"/>
    <property type="match status" value="1"/>
</dbReference>
<keyword evidence="3" id="KW-1185">Reference proteome</keyword>
<evidence type="ECO:0000313" key="3">
    <source>
        <dbReference type="Proteomes" id="UP000192674"/>
    </source>
</evidence>
<dbReference type="CDD" id="cd04301">
    <property type="entry name" value="NAT_SF"/>
    <property type="match status" value="1"/>
</dbReference>
<dbReference type="EMBL" id="FWXV01000009">
    <property type="protein sequence ID" value="SMD23502.1"/>
    <property type="molecule type" value="Genomic_DNA"/>
</dbReference>
<dbReference type="RefSeq" id="WP_084432373.1">
    <property type="nucleotide sequence ID" value="NZ_FWXV01000009.1"/>
</dbReference>
<keyword evidence="2" id="KW-0808">Transferase</keyword>